<gene>
    <name evidence="4" type="ORF">DAPK24_033170</name>
</gene>
<feature type="repeat" description="WD" evidence="3">
    <location>
        <begin position="9"/>
        <end position="43"/>
    </location>
</feature>
<feature type="repeat" description="WD" evidence="3">
    <location>
        <begin position="109"/>
        <end position="149"/>
    </location>
</feature>
<dbReference type="PROSITE" id="PS50082">
    <property type="entry name" value="WD_REPEATS_2"/>
    <property type="match status" value="4"/>
</dbReference>
<dbReference type="GO" id="GO:0071013">
    <property type="term" value="C:catalytic step 2 spliceosome"/>
    <property type="evidence" value="ECO:0007669"/>
    <property type="project" value="TreeGrafter"/>
</dbReference>
<name>A0AAV5R5Z0_PICKL</name>
<keyword evidence="2" id="KW-0677">Repeat</keyword>
<accession>A0AAV5R5Z0</accession>
<dbReference type="EMBL" id="BTGB01000004">
    <property type="protein sequence ID" value="GMM46742.1"/>
    <property type="molecule type" value="Genomic_DNA"/>
</dbReference>
<dbReference type="PANTHER" id="PTHR44006:SF1">
    <property type="entry name" value="U5 SMALL NUCLEAR RIBONUCLEOPROTEIN 40 KDA PROTEIN"/>
    <property type="match status" value="1"/>
</dbReference>
<evidence type="ECO:0000313" key="5">
    <source>
        <dbReference type="Proteomes" id="UP001378960"/>
    </source>
</evidence>
<evidence type="ECO:0000256" key="2">
    <source>
        <dbReference type="ARBA" id="ARBA00022737"/>
    </source>
</evidence>
<dbReference type="Gene3D" id="2.130.10.10">
    <property type="entry name" value="YVTN repeat-like/Quinoprotein amine dehydrogenase"/>
    <property type="match status" value="3"/>
</dbReference>
<dbReference type="InterPro" id="IPR052234">
    <property type="entry name" value="U5_snRNP_Component"/>
</dbReference>
<dbReference type="Pfam" id="PF00400">
    <property type="entry name" value="WD40"/>
    <property type="match status" value="4"/>
</dbReference>
<dbReference type="InterPro" id="IPR001680">
    <property type="entry name" value="WD40_rpt"/>
</dbReference>
<proteinExistence type="predicted"/>
<keyword evidence="5" id="KW-1185">Reference proteome</keyword>
<dbReference type="InterPro" id="IPR015943">
    <property type="entry name" value="WD40/YVTN_repeat-like_dom_sf"/>
</dbReference>
<dbReference type="PANTHER" id="PTHR44006">
    <property type="entry name" value="U5 SMALL NUCLEAR RIBONUCLEOPROTEIN 40 KDA PROTEIN"/>
    <property type="match status" value="1"/>
</dbReference>
<dbReference type="InterPro" id="IPR036322">
    <property type="entry name" value="WD40_repeat_dom_sf"/>
</dbReference>
<keyword evidence="1 3" id="KW-0853">WD repeat</keyword>
<reference evidence="4 5" key="1">
    <citation type="journal article" date="2023" name="Elife">
        <title>Identification of key yeast species and microbe-microbe interactions impacting larval growth of Drosophila in the wild.</title>
        <authorList>
            <person name="Mure A."/>
            <person name="Sugiura Y."/>
            <person name="Maeda R."/>
            <person name="Honda K."/>
            <person name="Sakurai N."/>
            <person name="Takahashi Y."/>
            <person name="Watada M."/>
            <person name="Katoh T."/>
            <person name="Gotoh A."/>
            <person name="Gotoh Y."/>
            <person name="Taniguchi I."/>
            <person name="Nakamura K."/>
            <person name="Hayashi T."/>
            <person name="Katayama T."/>
            <person name="Uemura T."/>
            <person name="Hattori Y."/>
        </authorList>
    </citation>
    <scope>NUCLEOTIDE SEQUENCE [LARGE SCALE GENOMIC DNA]</scope>
    <source>
        <strain evidence="4 5">PK-24</strain>
    </source>
</reference>
<dbReference type="InterPro" id="IPR019775">
    <property type="entry name" value="WD40_repeat_CS"/>
</dbReference>
<comment type="caution">
    <text evidence="4">The sequence shown here is derived from an EMBL/GenBank/DDBJ whole genome shotgun (WGS) entry which is preliminary data.</text>
</comment>
<evidence type="ECO:0000313" key="4">
    <source>
        <dbReference type="EMBL" id="GMM46742.1"/>
    </source>
</evidence>
<feature type="repeat" description="WD" evidence="3">
    <location>
        <begin position="305"/>
        <end position="344"/>
    </location>
</feature>
<protein>
    <submittedName>
        <fullName evidence="4">Uncharacterized protein</fullName>
    </submittedName>
</protein>
<dbReference type="PROSITE" id="PS00678">
    <property type="entry name" value="WD_REPEATS_1"/>
    <property type="match status" value="1"/>
</dbReference>
<evidence type="ECO:0000256" key="3">
    <source>
        <dbReference type="PROSITE-ProRule" id="PRU00221"/>
    </source>
</evidence>
<sequence length="344" mass="38533">MSATGDLRLDTNSGPIYAIRFNEDGSYFASGGVDKCLRIWNVDQLPDNENEAEENSNDNVDNGVYEERVINSAITSLRWSNLEDSHVFISSADHTAIIYDLNKSTKVKTFHHKESVNQLSLSENDTVVTCCDDGKVRLWDVRSKFPISEINSPINIDTPVLTCCIDRNSNRIYFAGIDPTVYCYDIRNAKSPVVSWSESNSHTNNVTSLSLSPDESYLLSKSIDGTIKYFDAKILSEKTTTRRRAKPYVFDGTSASDDDWLIRSIIIPDPTNDDDESDLFNVLSGSNDGYTYVWEFSSRKLINKLDGHLSTVFDLDYSEINSQLVTCSADGSVILRDLSTGKEK</sequence>
<feature type="repeat" description="WD" evidence="3">
    <location>
        <begin position="199"/>
        <end position="231"/>
    </location>
</feature>
<dbReference type="SMART" id="SM00320">
    <property type="entry name" value="WD40"/>
    <property type="match status" value="6"/>
</dbReference>
<evidence type="ECO:0000256" key="1">
    <source>
        <dbReference type="ARBA" id="ARBA00022574"/>
    </source>
</evidence>
<dbReference type="PROSITE" id="PS50294">
    <property type="entry name" value="WD_REPEATS_REGION"/>
    <property type="match status" value="4"/>
</dbReference>
<dbReference type="SUPFAM" id="SSF50978">
    <property type="entry name" value="WD40 repeat-like"/>
    <property type="match status" value="1"/>
</dbReference>
<dbReference type="GO" id="GO:0003723">
    <property type="term" value="F:RNA binding"/>
    <property type="evidence" value="ECO:0007669"/>
    <property type="project" value="TreeGrafter"/>
</dbReference>
<organism evidence="4 5">
    <name type="scientific">Pichia kluyveri</name>
    <name type="common">Yeast</name>
    <dbReference type="NCBI Taxonomy" id="36015"/>
    <lineage>
        <taxon>Eukaryota</taxon>
        <taxon>Fungi</taxon>
        <taxon>Dikarya</taxon>
        <taxon>Ascomycota</taxon>
        <taxon>Saccharomycotina</taxon>
        <taxon>Pichiomycetes</taxon>
        <taxon>Pichiales</taxon>
        <taxon>Pichiaceae</taxon>
        <taxon>Pichia</taxon>
    </lineage>
</organism>
<dbReference type="Proteomes" id="UP001378960">
    <property type="component" value="Unassembled WGS sequence"/>
</dbReference>
<dbReference type="AlphaFoldDB" id="A0AAV5R5Z0"/>